<proteinExistence type="predicted"/>
<dbReference type="Proteomes" id="UP000531594">
    <property type="component" value="Unassembled WGS sequence"/>
</dbReference>
<sequence>MDWSKIKTIFIISFLILDIYLVYEFFKIQVTNEYEIQTEASIEKWLKADEIEYGQLPTGYREEYYLKARPKVFKEEDTERAIFFDQTVTIIGSTALESVLDKPYKIKDKFEPSDLGGFIKTHILYGEQYRYWEKDNEKRTITYYQQYQGKPFYQNINGELKFLLNEENEIISYEQTYLSEIKELSESEKIIQPINAIETLYQGGYLDPKSKITNVELGYYTLVPLSDTTQVMNPAWCFVINDEKRLFVSAFEGKIVDLNAKGNKEVE</sequence>
<protein>
    <submittedName>
        <fullName evidence="2">Regulatory protein YycI of two-component signal transduction system YycFG</fullName>
    </submittedName>
</protein>
<feature type="domain" description="Regulatory protein YycH-like" evidence="1">
    <location>
        <begin position="37"/>
        <end position="251"/>
    </location>
</feature>
<reference evidence="2 3" key="1">
    <citation type="submission" date="2020-08" db="EMBL/GenBank/DDBJ databases">
        <title>Genomic Encyclopedia of Type Strains, Phase IV (KMG-IV): sequencing the most valuable type-strain genomes for metagenomic binning, comparative biology and taxonomic classification.</title>
        <authorList>
            <person name="Goeker M."/>
        </authorList>
    </citation>
    <scope>NUCLEOTIDE SEQUENCE [LARGE SCALE GENOMIC DNA]</scope>
    <source>
        <strain evidence="2 3">DSM 5391</strain>
    </source>
</reference>
<gene>
    <name evidence="2" type="ORF">HNR53_002058</name>
</gene>
<dbReference type="Gene3D" id="2.40.128.690">
    <property type="entry name" value="YycH protein, domain 3-like"/>
    <property type="match status" value="1"/>
</dbReference>
<keyword evidence="3" id="KW-1185">Reference proteome</keyword>
<dbReference type="InterPro" id="IPR018604">
    <property type="entry name" value="YycI-like"/>
</dbReference>
<organism evidence="2 3">
    <name type="scientific">Bacillus benzoevorans</name>
    <dbReference type="NCBI Taxonomy" id="1456"/>
    <lineage>
        <taxon>Bacteria</taxon>
        <taxon>Bacillati</taxon>
        <taxon>Bacillota</taxon>
        <taxon>Bacilli</taxon>
        <taxon>Bacillales</taxon>
        <taxon>Bacillaceae</taxon>
        <taxon>Bacillus</taxon>
    </lineage>
</organism>
<dbReference type="GO" id="GO:0016020">
    <property type="term" value="C:membrane"/>
    <property type="evidence" value="ECO:0007669"/>
    <property type="project" value="InterPro"/>
</dbReference>
<evidence type="ECO:0000313" key="2">
    <source>
        <dbReference type="EMBL" id="MBB6445439.1"/>
    </source>
</evidence>
<evidence type="ECO:0000259" key="1">
    <source>
        <dbReference type="Pfam" id="PF09648"/>
    </source>
</evidence>
<dbReference type="EMBL" id="JACHGK010000006">
    <property type="protein sequence ID" value="MBB6445439.1"/>
    <property type="molecule type" value="Genomic_DNA"/>
</dbReference>
<dbReference type="AlphaFoldDB" id="A0A7X0LWK1"/>
<evidence type="ECO:0000313" key="3">
    <source>
        <dbReference type="Proteomes" id="UP000531594"/>
    </source>
</evidence>
<dbReference type="Pfam" id="PF09648">
    <property type="entry name" value="YycI"/>
    <property type="match status" value="1"/>
</dbReference>
<name>A0A7X0LWK1_9BACI</name>
<accession>A0A7X0LWK1</accession>
<comment type="caution">
    <text evidence="2">The sequence shown here is derived from an EMBL/GenBank/DDBJ whole genome shotgun (WGS) entry which is preliminary data.</text>
</comment>
<dbReference type="RefSeq" id="WP_184525482.1">
    <property type="nucleotide sequence ID" value="NZ_JACHGK010000006.1"/>
</dbReference>